<evidence type="ECO:0000313" key="7">
    <source>
        <dbReference type="Proteomes" id="UP001530377"/>
    </source>
</evidence>
<evidence type="ECO:0000313" key="6">
    <source>
        <dbReference type="EMBL" id="KAL3807415.1"/>
    </source>
</evidence>
<feature type="transmembrane region" description="Helical" evidence="5">
    <location>
        <begin position="54"/>
        <end position="78"/>
    </location>
</feature>
<dbReference type="InterPro" id="IPR036259">
    <property type="entry name" value="MFS_trans_sf"/>
</dbReference>
<proteinExistence type="predicted"/>
<dbReference type="EMBL" id="JALLPB020000631">
    <property type="protein sequence ID" value="KAL3807415.1"/>
    <property type="molecule type" value="Genomic_DNA"/>
</dbReference>
<dbReference type="Proteomes" id="UP001530377">
    <property type="component" value="Unassembled WGS sequence"/>
</dbReference>
<accession>A0ABD3R356</accession>
<dbReference type="SUPFAM" id="SSF103473">
    <property type="entry name" value="MFS general substrate transporter"/>
    <property type="match status" value="1"/>
</dbReference>
<evidence type="ECO:0000256" key="2">
    <source>
        <dbReference type="ARBA" id="ARBA00022692"/>
    </source>
</evidence>
<evidence type="ECO:0000256" key="1">
    <source>
        <dbReference type="ARBA" id="ARBA00004141"/>
    </source>
</evidence>
<comment type="subcellular location">
    <subcellularLocation>
        <location evidence="1">Membrane</location>
        <topology evidence="1">Multi-pass membrane protein</topology>
    </subcellularLocation>
</comment>
<evidence type="ECO:0000256" key="4">
    <source>
        <dbReference type="ARBA" id="ARBA00023136"/>
    </source>
</evidence>
<name>A0ABD3R356_9STRA</name>
<sequence length="102" mass="11537">MIEIRQQFKACFRRRGFSHCVVAFTTSGIIINTLSTFMDYLVTLNGAGREYVGIVGGTFQILIMCSSLVFRLFLGWIVDARGVLSISQNYEANHQPWTVPKE</sequence>
<comment type="caution">
    <text evidence="6">The sequence shown here is derived from an EMBL/GenBank/DDBJ whole genome shotgun (WGS) entry which is preliminary data.</text>
</comment>
<evidence type="ECO:0000256" key="3">
    <source>
        <dbReference type="ARBA" id="ARBA00022989"/>
    </source>
</evidence>
<keyword evidence="7" id="KW-1185">Reference proteome</keyword>
<dbReference type="AlphaFoldDB" id="A0ABD3R356"/>
<keyword evidence="4 5" id="KW-0472">Membrane</keyword>
<reference evidence="6 7" key="1">
    <citation type="submission" date="2024-10" db="EMBL/GenBank/DDBJ databases">
        <title>Updated reference genomes for cyclostephanoid diatoms.</title>
        <authorList>
            <person name="Roberts W.R."/>
            <person name="Alverson A.J."/>
        </authorList>
    </citation>
    <scope>NUCLEOTIDE SEQUENCE [LARGE SCALE GENOMIC DNA]</scope>
    <source>
        <strain evidence="6 7">AJA228-03</strain>
    </source>
</reference>
<gene>
    <name evidence="6" type="ORF">ACHAXA_009477</name>
</gene>
<dbReference type="PANTHER" id="PTHR10924">
    <property type="entry name" value="MAJOR FACILITATOR SUPERFAMILY PROTEIN-RELATED"/>
    <property type="match status" value="1"/>
</dbReference>
<protein>
    <submittedName>
        <fullName evidence="6">Uncharacterized protein</fullName>
    </submittedName>
</protein>
<keyword evidence="3 5" id="KW-1133">Transmembrane helix</keyword>
<evidence type="ECO:0000256" key="5">
    <source>
        <dbReference type="SAM" id="Phobius"/>
    </source>
</evidence>
<feature type="transmembrane region" description="Helical" evidence="5">
    <location>
        <begin position="21"/>
        <end position="42"/>
    </location>
</feature>
<keyword evidence="2 5" id="KW-0812">Transmembrane</keyword>
<dbReference type="PANTHER" id="PTHR10924:SF6">
    <property type="entry name" value="SOLUTE CARRIER FAMILY 49 MEMBER A3"/>
    <property type="match status" value="1"/>
</dbReference>
<organism evidence="6 7">
    <name type="scientific">Cyclostephanos tholiformis</name>
    <dbReference type="NCBI Taxonomy" id="382380"/>
    <lineage>
        <taxon>Eukaryota</taxon>
        <taxon>Sar</taxon>
        <taxon>Stramenopiles</taxon>
        <taxon>Ochrophyta</taxon>
        <taxon>Bacillariophyta</taxon>
        <taxon>Coscinodiscophyceae</taxon>
        <taxon>Thalassiosirophycidae</taxon>
        <taxon>Stephanodiscales</taxon>
        <taxon>Stephanodiscaceae</taxon>
        <taxon>Cyclostephanos</taxon>
    </lineage>
</organism>
<dbReference type="InterPro" id="IPR049680">
    <property type="entry name" value="FLVCR1-2_SLC49-like"/>
</dbReference>
<dbReference type="GO" id="GO:0016020">
    <property type="term" value="C:membrane"/>
    <property type="evidence" value="ECO:0007669"/>
    <property type="project" value="UniProtKB-SubCell"/>
</dbReference>